<evidence type="ECO:0000313" key="16">
    <source>
        <dbReference type="EMBL" id="CDI82586.1"/>
    </source>
</evidence>
<dbReference type="InterPro" id="IPR026983">
    <property type="entry name" value="DHC"/>
</dbReference>
<organism evidence="16 17">
    <name type="scientific">Eimeria acervulina</name>
    <name type="common">Coccidian parasite</name>
    <dbReference type="NCBI Taxonomy" id="5801"/>
    <lineage>
        <taxon>Eukaryota</taxon>
        <taxon>Sar</taxon>
        <taxon>Alveolata</taxon>
        <taxon>Apicomplexa</taxon>
        <taxon>Conoidasida</taxon>
        <taxon>Coccidia</taxon>
        <taxon>Eucoccidiorida</taxon>
        <taxon>Eimeriorina</taxon>
        <taxon>Eimeriidae</taxon>
        <taxon>Eimeria</taxon>
    </lineage>
</organism>
<dbReference type="InterPro" id="IPR027417">
    <property type="entry name" value="P-loop_NTPase"/>
</dbReference>
<evidence type="ECO:0000256" key="12">
    <source>
        <dbReference type="ARBA" id="ARBA00023212"/>
    </source>
</evidence>
<dbReference type="SMART" id="SM00382">
    <property type="entry name" value="AAA"/>
    <property type="match status" value="3"/>
</dbReference>
<evidence type="ECO:0000256" key="9">
    <source>
        <dbReference type="ARBA" id="ARBA00023054"/>
    </source>
</evidence>
<dbReference type="Pfam" id="PF12777">
    <property type="entry name" value="MT"/>
    <property type="match status" value="1"/>
</dbReference>
<feature type="coiled-coil region" evidence="14">
    <location>
        <begin position="1236"/>
        <end position="1316"/>
    </location>
</feature>
<dbReference type="InterPro" id="IPR035699">
    <property type="entry name" value="AAA_6"/>
</dbReference>
<evidence type="ECO:0000259" key="15">
    <source>
        <dbReference type="SMART" id="SM00382"/>
    </source>
</evidence>
<dbReference type="InterPro" id="IPR041466">
    <property type="entry name" value="Dynein_AAA5_ext"/>
</dbReference>
<dbReference type="RefSeq" id="XP_013248066.1">
    <property type="nucleotide sequence ID" value="XM_013392612.1"/>
</dbReference>
<dbReference type="GO" id="GO:0005930">
    <property type="term" value="C:axoneme"/>
    <property type="evidence" value="ECO:0007669"/>
    <property type="project" value="UniProtKB-SubCell"/>
</dbReference>
<name>U6GQT2_EIMAC</name>
<feature type="domain" description="AAA+ ATPase" evidence="15">
    <location>
        <begin position="3"/>
        <end position="141"/>
    </location>
</feature>
<dbReference type="FunFam" id="3.40.50.300:FF:001375">
    <property type="entry name" value="Dynein heavy chain, putative"/>
    <property type="match status" value="1"/>
</dbReference>
<proteinExistence type="inferred from homology"/>
<dbReference type="GO" id="GO:0007018">
    <property type="term" value="P:microtubule-based movement"/>
    <property type="evidence" value="ECO:0007669"/>
    <property type="project" value="InterPro"/>
</dbReference>
<reference evidence="16" key="1">
    <citation type="submission" date="2013-10" db="EMBL/GenBank/DDBJ databases">
        <title>Genomic analysis of the causative agents of coccidiosis in chickens.</title>
        <authorList>
            <person name="Reid A.J."/>
            <person name="Blake D."/>
            <person name="Billington K."/>
            <person name="Browne H."/>
            <person name="Dunn M."/>
            <person name="Hung S."/>
            <person name="Kawahara F."/>
            <person name="Miranda-Saavedra D."/>
            <person name="Mourier T."/>
            <person name="Nagra H."/>
            <person name="Otto T.D."/>
            <person name="Rawlings N."/>
            <person name="Sanchez A."/>
            <person name="Sanders M."/>
            <person name="Subramaniam C."/>
            <person name="Tay Y."/>
            <person name="Dear P."/>
            <person name="Doerig C."/>
            <person name="Gruber A."/>
            <person name="Parkinson J."/>
            <person name="Shirley M."/>
            <person name="Wan K.L."/>
            <person name="Berriman M."/>
            <person name="Tomley F."/>
            <person name="Pain A."/>
        </authorList>
    </citation>
    <scope>NUCLEOTIDE SEQUENCE</scope>
    <source>
        <strain evidence="16">Houghton</strain>
    </source>
</reference>
<dbReference type="OMA" id="LWANECT"/>
<dbReference type="Pfam" id="PF12775">
    <property type="entry name" value="AAA_7"/>
    <property type="match status" value="1"/>
</dbReference>
<keyword evidence="7" id="KW-0067">ATP-binding</keyword>
<dbReference type="Pfam" id="PF18198">
    <property type="entry name" value="AAA_lid_11"/>
    <property type="match status" value="1"/>
</dbReference>
<evidence type="ECO:0000256" key="4">
    <source>
        <dbReference type="ARBA" id="ARBA00022701"/>
    </source>
</evidence>
<dbReference type="Pfam" id="PF17852">
    <property type="entry name" value="Dynein_AAA_lid"/>
    <property type="match status" value="1"/>
</dbReference>
<keyword evidence="11" id="KW-0505">Motor protein</keyword>
<dbReference type="Pfam" id="PF12780">
    <property type="entry name" value="AAA_8"/>
    <property type="match status" value="1"/>
</dbReference>
<evidence type="ECO:0000256" key="2">
    <source>
        <dbReference type="ARBA" id="ARBA00008887"/>
    </source>
</evidence>
<feature type="domain" description="AAA+ ATPase" evidence="15">
    <location>
        <begin position="276"/>
        <end position="405"/>
    </location>
</feature>
<dbReference type="FunFam" id="1.10.8.710:FF:000003">
    <property type="entry name" value="Dynein axonemal heavy chain 5"/>
    <property type="match status" value="1"/>
</dbReference>
<evidence type="ECO:0000256" key="1">
    <source>
        <dbReference type="ARBA" id="ARBA00004430"/>
    </source>
</evidence>
<dbReference type="GO" id="GO:0045505">
    <property type="term" value="F:dynein intermediate chain binding"/>
    <property type="evidence" value="ECO:0007669"/>
    <property type="project" value="InterPro"/>
</dbReference>
<evidence type="ECO:0000256" key="13">
    <source>
        <dbReference type="ARBA" id="ARBA00023273"/>
    </source>
</evidence>
<keyword evidence="9 14" id="KW-0175">Coiled coil</keyword>
<evidence type="ECO:0000256" key="14">
    <source>
        <dbReference type="SAM" id="Coils"/>
    </source>
</evidence>
<dbReference type="InterPro" id="IPR042219">
    <property type="entry name" value="AAA_lid_11_sf"/>
</dbReference>
<dbReference type="GO" id="GO:0030286">
    <property type="term" value="C:dynein complex"/>
    <property type="evidence" value="ECO:0007669"/>
    <property type="project" value="UniProtKB-KW"/>
</dbReference>
<dbReference type="FunFam" id="3.40.50.300:FF:000320">
    <property type="entry name" value="Dynein, axonemal, heavy chain 5"/>
    <property type="match status" value="1"/>
</dbReference>
<comment type="similarity">
    <text evidence="2">Belongs to the dynein heavy chain family.</text>
</comment>
<dbReference type="Gene3D" id="1.10.472.130">
    <property type="match status" value="1"/>
</dbReference>
<dbReference type="InterPro" id="IPR024743">
    <property type="entry name" value="Dynein_HC_stalk"/>
</dbReference>
<dbReference type="InterPro" id="IPR024317">
    <property type="entry name" value="Dynein_heavy_chain_D4_dom"/>
</dbReference>
<evidence type="ECO:0000256" key="3">
    <source>
        <dbReference type="ARBA" id="ARBA00022490"/>
    </source>
</evidence>
<dbReference type="Gene3D" id="1.20.1270.280">
    <property type="match status" value="1"/>
</dbReference>
<feature type="domain" description="AAA+ ATPase" evidence="15">
    <location>
        <begin position="615"/>
        <end position="769"/>
    </location>
</feature>
<reference evidence="16" key="2">
    <citation type="submission" date="2013-10" db="EMBL/GenBank/DDBJ databases">
        <authorList>
            <person name="Aslett M."/>
        </authorList>
    </citation>
    <scope>NUCLEOTIDE SEQUENCE</scope>
    <source>
        <strain evidence="16">Houghton</strain>
    </source>
</reference>
<dbReference type="GeneID" id="25270991"/>
<dbReference type="GO" id="GO:0005524">
    <property type="term" value="F:ATP binding"/>
    <property type="evidence" value="ECO:0007669"/>
    <property type="project" value="UniProtKB-KW"/>
</dbReference>
<dbReference type="InterPro" id="IPR041589">
    <property type="entry name" value="DNAH3_AAA_lid_1"/>
</dbReference>
<dbReference type="GO" id="GO:0008569">
    <property type="term" value="F:minus-end-directed microtubule motor activity"/>
    <property type="evidence" value="ECO:0007669"/>
    <property type="project" value="InterPro"/>
</dbReference>
<feature type="coiled-coil region" evidence="14">
    <location>
        <begin position="1816"/>
        <end position="1846"/>
    </location>
</feature>
<dbReference type="Pfam" id="PF12781">
    <property type="entry name" value="AAA_9"/>
    <property type="match status" value="1"/>
</dbReference>
<protein>
    <recommendedName>
        <fullName evidence="15">AAA+ ATPase domain-containing protein</fullName>
    </recommendedName>
</protein>
<evidence type="ECO:0000256" key="7">
    <source>
        <dbReference type="ARBA" id="ARBA00022840"/>
    </source>
</evidence>
<dbReference type="InterPro" id="IPR035706">
    <property type="entry name" value="AAA_9"/>
</dbReference>
<dbReference type="Gene3D" id="3.40.50.300">
    <property type="entry name" value="P-loop containing nucleotide triphosphate hydrolases"/>
    <property type="match status" value="6"/>
</dbReference>
<accession>U6GQT2</accession>
<dbReference type="OrthoDB" id="424310at2759"/>
<keyword evidence="10" id="KW-0969">Cilium</keyword>
<keyword evidence="4" id="KW-0493">Microtubule</keyword>
<dbReference type="Proteomes" id="UP000018050">
    <property type="component" value="Unassembled WGS sequence"/>
</dbReference>
<keyword evidence="5" id="KW-0677">Repeat</keyword>
<evidence type="ECO:0000256" key="10">
    <source>
        <dbReference type="ARBA" id="ARBA00023069"/>
    </source>
</evidence>
<dbReference type="Gene3D" id="1.10.8.1220">
    <property type="match status" value="1"/>
</dbReference>
<keyword evidence="17" id="KW-1185">Reference proteome</keyword>
<dbReference type="Gene3D" id="1.20.920.30">
    <property type="match status" value="1"/>
</dbReference>
<dbReference type="InterPro" id="IPR041658">
    <property type="entry name" value="AAA_lid_11"/>
</dbReference>
<keyword evidence="13" id="KW-0966">Cell projection</keyword>
<dbReference type="SUPFAM" id="SSF52540">
    <property type="entry name" value="P-loop containing nucleoside triphosphate hydrolases"/>
    <property type="match status" value="4"/>
</dbReference>
<evidence type="ECO:0000313" key="17">
    <source>
        <dbReference type="Proteomes" id="UP000018050"/>
    </source>
</evidence>
<sequence>MFYGGAPAGPAGTGKTETVKDMGRTLGVFVVVTNCSDQHRFTDMAKIFKGLCQSGLWGCFDEFNRIDLEVLSVVAMQIESITLAKKQALKSFLFPGESAPIKLVPTTAYFITMNPGYAGRQELPENLKVLFRSVSMMVKLASVGYMDIDNLSKKFKVLYGLCEEQLSKQRHYDFGLRNILSVLRTAGATKRNEPEADEEMLLMRTLRDMNLSKLVADDVPLFLSLLNDIFPRQANPPKKVYQEVETAVLQELEKRGLVRTDEFLIKIMQLYETSVVRHGFMLVGDSCSGKTTIANTLTAALTAIGQQTRIVTMNPKAITAQQMYGVKDPISDEWTPGIFAWMWARYNNRSLKFNTWITCDGPVDAIWIENLNTVLDDNKILTLANNDRIPMTENTRIVFEVENLNNASPATVSRAGIIFVSASDLGWKPLIRSWLERLSSESPEGAQKSKIMNELFDKYICSSQVYDFALRDCTHVMQITPVVMTVQLLNLLSSMLMSYEGASEGMTQQDYENMMVYAIAWSCGALFEPEDRQKFCTFLREKMSSPHQCEAGLTIFDYFVDPKTKKFRKWAAPDWSPPKGAFSFSSILIPTLDSERAEYILQLMTSLPQSRNPPSFQSVLLLGGPGTAKTSTALMFLEKLDDGETLWKRVNLSSATLPERFQQTIESNLERKTGKTYCPPGGKQMVFFLDDLSMPFVNAWGDQVTLELLRQLIEQGGFYFLEKDKRGDFKSIIGLRYIGAMNHPGGGRNDIPNRLKSKFFSLNMILPSLTSVDNIYGSMIRSRITLKNGATPLVVEMSSKLTQATIDVWLEVKKLLLPTPSRFHYIFNLRDLSRVFQGVLNCPLDVVNTCEHFLALWKHECTRVLADKLCRKTDKDIVEKAINDACAKHFGQSLQKAIVETPWFADFLREPGEDESGELLPAQKVYEPVPNLQLVRTRAMEYLQRYNEENPAKAANLVLFDDALAHLMIISRIIQMPRGSAMLVGVGGSGKQSLTRLASFIAGHAQFQIAITKTYSDGALFDDFRALYVNTGQKNMQTTFLLTDLEIKSEGFLEYFNSFLSTGEISGLFAKDEMDSMVADRRADFIKECPHLQETMTNMYNFFLNRVRANLHIVLCFSPLSRKFAERAQKFPGLFSCTTIDWFLPWPEAALVAVSSSFLDKFEIDASAEKKLVLYNVMGNIHNNVNKTCDDYFRRMRRYVYVTPKSYLSFINFYKKVYTEKFDEVNNLERSVNVGLKKLNQAAQDIKQMKVQLKAEEKKLQESEVQTNQLLARVQSESAKAEKKSQGVAAFRDECLKNKEEIEREQEEANNDLQAALPYLREAEDAVKSITAKDIVELKTMKTPSDIIRLVFDGVLILLQNRLADVKAESKVINKKQIDFIHDSFDESAKAMMADVHFLSNLFDFSRGSHVVGNYCSAGLCKWVGAMVMYHEAAKIVKPKMDYLTVQTARVEVALRQLSEAEEELRKAQAALDEINRQFQEALASKRELEQRAQATKRRMEQANRLINGLAGEKARWTEDSNTFAERRKRLVGDILVAAGFVSYCGPFNAEYRELLRKELVHNKKLLRPPGRDCRPKNINCLVFANATIRMRNANECIPYQVLSYAIRVMLKDAKNNGIPCSESLNIVDLLVDEGTRGEWNLQGLPADELSVENAIIVTRSDRFKDKVEFCLSEGLPILIENLGDNVPEVLDPILEKQFLKKGKRLYVTFMDQQVEYNPAFALYMTTKLANPHFSPEINAKCTMIDFTVMHEGLEQQLLGRVLSMEQRALEESLNQLVESLTANTKALKELDSQLLDRLSHSSGNLLDDLELIEVLANTKAKAKEVEKKLKDAQEKKAEINEKREQYRPVATRGSVLYFCMVEASLICWMYNSSLAQFLEQFDISVYRSEKAQPTHKRVEKIVEYLTYQVYRYVCRGLFERHKQSFVMMLILKMLQIDGLDEKGEAPCPFKWLGQDSKVWLNVLQLSRTSFGRDQIQLFCELPESLSKNEAAWRKWMEDNEPETLPVPDYEDRLKCLKNLGHILRLCLIRSMRPDRTVVASARAIDQVLEPKYTEPVTDSVESIWQESSCRVPVIFLLSPGADPTSSIDELAKKKRKFPTDKVSMGEGQEVVAREKIKSGFLSGSWVVLQNCHLGLNFMSEIEELLLRDFRLWITCEPHNKFPIGLLQMAIKVTNESPIGLKAGLSRSFTTMITQETLDKVNNEKWRTIVFALAMLHSVVQERRKFGPLGWCIPYEFNYSDLEASLFVVEKHLAATILVGQPLSWSTIGYMVGEVQYGGRITDDLDREMFNTYTGKWLTDDLFRSGFCFNSSTTNAHEFMYRVPQATDISVYRDYINSLPYVDQPGVFGLHVNADLTFRLQESSSMLETIQCFNQHLPYLKVETVHLTSQDTLPKASSGGKGKSQEETVREKCVEMLTKMPDDFQERVYREQVSKLSGPPALNAKGFAAPLNIFLYQEVQRMQRILTIVRTNLSSIISAIDGTVIMTPDLQDDVTAISDLRVPRRWIKDPSGAEISWLSPTLGKWFSGMRLRAEQLCAWLEKGRPKSFWLAGFFNPTGFLTGMMQEVTRQHKRDQWGLDDVVLHSEMRTVDVEKIKDIPEEGVELARIQAGRILTESHG</sequence>
<evidence type="ECO:0000256" key="6">
    <source>
        <dbReference type="ARBA" id="ARBA00022741"/>
    </source>
</evidence>
<dbReference type="Gene3D" id="1.10.8.720">
    <property type="entry name" value="Region D6 of dynein motor"/>
    <property type="match status" value="1"/>
</dbReference>
<dbReference type="FunFam" id="3.40.50.300:FF:000063">
    <property type="entry name" value="dynein heavy chain 6, axonemal"/>
    <property type="match status" value="1"/>
</dbReference>
<feature type="coiled-coil region" evidence="14">
    <location>
        <begin position="1444"/>
        <end position="1513"/>
    </location>
</feature>
<dbReference type="Gene3D" id="6.10.140.1060">
    <property type="match status" value="1"/>
</dbReference>
<dbReference type="FunFam" id="1.10.8.1220:FF:000001">
    <property type="entry name" value="Dynein axonemal heavy chain 5"/>
    <property type="match status" value="1"/>
</dbReference>
<dbReference type="InterPro" id="IPR004273">
    <property type="entry name" value="Dynein_heavy_D6_P-loop"/>
</dbReference>
<dbReference type="PANTHER" id="PTHR46961">
    <property type="entry name" value="DYNEIN HEAVY CHAIN 1, AXONEMAL-LIKE PROTEIN"/>
    <property type="match status" value="1"/>
</dbReference>
<dbReference type="Pfam" id="PF12774">
    <property type="entry name" value="AAA_6"/>
    <property type="match status" value="1"/>
</dbReference>
<dbReference type="EMBL" id="HG672562">
    <property type="protein sequence ID" value="CDI82586.1"/>
    <property type="molecule type" value="Genomic_DNA"/>
</dbReference>
<dbReference type="InterPro" id="IPR043157">
    <property type="entry name" value="Dynein_AAA1S"/>
</dbReference>
<evidence type="ECO:0000256" key="11">
    <source>
        <dbReference type="ARBA" id="ARBA00023175"/>
    </source>
</evidence>
<keyword evidence="6" id="KW-0547">Nucleotide-binding</keyword>
<evidence type="ECO:0000256" key="5">
    <source>
        <dbReference type="ARBA" id="ARBA00022737"/>
    </source>
</evidence>
<evidence type="ECO:0000256" key="8">
    <source>
        <dbReference type="ARBA" id="ARBA00023017"/>
    </source>
</evidence>
<dbReference type="GO" id="GO:0051959">
    <property type="term" value="F:dynein light intermediate chain binding"/>
    <property type="evidence" value="ECO:0007669"/>
    <property type="project" value="InterPro"/>
</dbReference>
<comment type="subcellular location">
    <subcellularLocation>
        <location evidence="1">Cytoplasm</location>
        <location evidence="1">Cytoskeleton</location>
        <location evidence="1">Cilium axoneme</location>
    </subcellularLocation>
</comment>
<dbReference type="Pfam" id="PF17857">
    <property type="entry name" value="AAA_lid_1"/>
    <property type="match status" value="1"/>
</dbReference>
<dbReference type="Gene3D" id="1.10.8.710">
    <property type="match status" value="1"/>
</dbReference>
<dbReference type="Pfam" id="PF03028">
    <property type="entry name" value="Dynein_heavy"/>
    <property type="match status" value="1"/>
</dbReference>
<dbReference type="Pfam" id="PF18199">
    <property type="entry name" value="Dynein_C"/>
    <property type="match status" value="1"/>
</dbReference>
<keyword evidence="8" id="KW-0243">Dynein</keyword>
<gene>
    <name evidence="16" type="ORF">EAH_00029210</name>
</gene>
<dbReference type="FunFam" id="3.40.50.300:FF:002141">
    <property type="entry name" value="Dynein heavy chain"/>
    <property type="match status" value="1"/>
</dbReference>
<dbReference type="VEuPathDB" id="ToxoDB:EAH_00029210"/>
<dbReference type="Gene3D" id="1.20.920.20">
    <property type="match status" value="1"/>
</dbReference>
<dbReference type="InterPro" id="IPR041228">
    <property type="entry name" value="Dynein_C"/>
</dbReference>
<keyword evidence="12" id="KW-0206">Cytoskeleton</keyword>
<keyword evidence="3" id="KW-0963">Cytoplasm</keyword>
<dbReference type="GO" id="GO:0005874">
    <property type="term" value="C:microtubule"/>
    <property type="evidence" value="ECO:0007669"/>
    <property type="project" value="UniProtKB-KW"/>
</dbReference>
<dbReference type="InterPro" id="IPR003593">
    <property type="entry name" value="AAA+_ATPase"/>
</dbReference>